<keyword evidence="2" id="KW-1185">Reference proteome</keyword>
<dbReference type="EMBL" id="JACOFV010000002">
    <property type="protein sequence ID" value="MBC3861181.1"/>
    <property type="molecule type" value="Genomic_DNA"/>
</dbReference>
<dbReference type="AlphaFoldDB" id="A0A923HC07"/>
<gene>
    <name evidence="1" type="ORF">H8K32_03635</name>
</gene>
<evidence type="ECO:0000313" key="2">
    <source>
        <dbReference type="Proteomes" id="UP000634011"/>
    </source>
</evidence>
<reference evidence="1" key="1">
    <citation type="submission" date="2020-08" db="EMBL/GenBank/DDBJ databases">
        <title>Novel species isolated from subtropical streams in China.</title>
        <authorList>
            <person name="Lu H."/>
        </authorList>
    </citation>
    <scope>NUCLEOTIDE SEQUENCE</scope>
    <source>
        <strain evidence="1">KACC 12607</strain>
    </source>
</reference>
<proteinExistence type="predicted"/>
<protein>
    <submittedName>
        <fullName evidence="1">Uncharacterized protein</fullName>
    </submittedName>
</protein>
<dbReference type="Proteomes" id="UP000634011">
    <property type="component" value="Unassembled WGS sequence"/>
</dbReference>
<dbReference type="RefSeq" id="WP_186911117.1">
    <property type="nucleotide sequence ID" value="NZ_JACOFV010000002.1"/>
</dbReference>
<name>A0A923HC07_9BURK</name>
<accession>A0A923HC07</accession>
<comment type="caution">
    <text evidence="1">The sequence shown here is derived from an EMBL/GenBank/DDBJ whole genome shotgun (WGS) entry which is preliminary data.</text>
</comment>
<evidence type="ECO:0000313" key="1">
    <source>
        <dbReference type="EMBL" id="MBC3861181.1"/>
    </source>
</evidence>
<organism evidence="1 2">
    <name type="scientific">Undibacterium jejuense</name>
    <dbReference type="NCBI Taxonomy" id="1344949"/>
    <lineage>
        <taxon>Bacteria</taxon>
        <taxon>Pseudomonadati</taxon>
        <taxon>Pseudomonadota</taxon>
        <taxon>Betaproteobacteria</taxon>
        <taxon>Burkholderiales</taxon>
        <taxon>Oxalobacteraceae</taxon>
        <taxon>Undibacterium</taxon>
    </lineage>
</organism>
<sequence>MLVNIIASPGELSYLYASELSKTLSLQRANAGRNVLFVSQKKPVWNIYEVKHYPTPYNVVSGHLLKELERVRPYYNDVFVTSPLHHQVAKPLSEISDMTILNTDASYLSQENLENLRQQIKEENSSSKKHTLVIVVNSNTTDDTTDANDLAKNTQLYLKSITQHISIQLLFYGKGKSLDSIAKDLYQIVFRNHEICHINQH</sequence>